<protein>
    <submittedName>
        <fullName evidence="4">Uncharacterized protein</fullName>
    </submittedName>
</protein>
<dbReference type="InterPro" id="IPR003743">
    <property type="entry name" value="Zf-RING_7"/>
</dbReference>
<evidence type="ECO:0000313" key="6">
    <source>
        <dbReference type="Proteomes" id="UP000028042"/>
    </source>
</evidence>
<keyword evidence="7" id="KW-1185">Reference proteome</keyword>
<dbReference type="eggNOG" id="COG1579">
    <property type="taxonomic scope" value="Bacteria"/>
</dbReference>
<dbReference type="Gene3D" id="1.10.287.1490">
    <property type="match status" value="1"/>
</dbReference>
<evidence type="ECO:0000259" key="2">
    <source>
        <dbReference type="Pfam" id="PF02591"/>
    </source>
</evidence>
<dbReference type="RefSeq" id="WP_003441599.1">
    <property type="nucleotide sequence ID" value="NZ_ANZB01000002.1"/>
</dbReference>
<keyword evidence="1" id="KW-0175">Coiled coil</keyword>
<gene>
    <name evidence="4" type="ORF">CLPA_c22850</name>
    <name evidence="5" type="ORF">CP6013_00894</name>
</gene>
<organism evidence="4 7">
    <name type="scientific">Clostridium pasteurianum DSM 525 = ATCC 6013</name>
    <dbReference type="NCBI Taxonomy" id="1262449"/>
    <lineage>
        <taxon>Bacteria</taxon>
        <taxon>Bacillati</taxon>
        <taxon>Bacillota</taxon>
        <taxon>Clostridia</taxon>
        <taxon>Eubacteriales</taxon>
        <taxon>Clostridiaceae</taxon>
        <taxon>Clostridium</taxon>
    </lineage>
</organism>
<dbReference type="PATRIC" id="fig|1262449.3.peg.705"/>
<feature type="domain" description="C4-type zinc ribbon" evidence="2">
    <location>
        <begin position="200"/>
        <end position="232"/>
    </location>
</feature>
<reference evidence="4 7" key="1">
    <citation type="journal article" date="2015" name="Genome Announc.">
        <title>Complete Genome Sequence of the Nitrogen-Fixing and Solvent-Producing Clostridium pasteurianum DSM 525.</title>
        <authorList>
            <person name="Poehlein A."/>
            <person name="Grosse-Honebrink A."/>
            <person name="Zhang Y."/>
            <person name="Minton N.P."/>
            <person name="Daniel R."/>
        </authorList>
    </citation>
    <scope>NUCLEOTIDE SEQUENCE [LARGE SCALE GENOMIC DNA]</scope>
    <source>
        <strain evidence="4">DSM 525</strain>
        <strain evidence="7">DSM 525 / ATCC 6013</strain>
    </source>
</reference>
<dbReference type="Proteomes" id="UP000028042">
    <property type="component" value="Unassembled WGS sequence"/>
</dbReference>
<evidence type="ECO:0000256" key="1">
    <source>
        <dbReference type="SAM" id="Coils"/>
    </source>
</evidence>
<name>A0A0H3JA91_CLOPA</name>
<dbReference type="Pfam" id="PF24481">
    <property type="entry name" value="CT398_CC"/>
    <property type="match status" value="1"/>
</dbReference>
<dbReference type="GeneID" id="93074429"/>
<dbReference type="AlphaFoldDB" id="A0A0H3JA91"/>
<dbReference type="Proteomes" id="UP000030905">
    <property type="component" value="Chromosome"/>
</dbReference>
<sequence>MSNSKLLLELQRCYEQIEESKKVLNDGSHLYLLKKMKKEFEKIKIKYNEKRKALGDLKVEYTSIGKDLRELKNKIDKNENDLYNNSNNDMKSINALQNNIEINKEKLRNLEDRAIEFLEVEEKLKLDVESLKMDLINTKNNFYSYKQVTNEKMHEAKNKIEDSTNRIEELKKIIPEKELNIFYKMLEKRKVVVVKLNNQVCDGCKMKVSSVTLDNIAKGQNIVYCDNCGRILVYQDEKKLKEAK</sequence>
<evidence type="ECO:0000313" key="4">
    <source>
        <dbReference type="EMBL" id="AJA52343.1"/>
    </source>
</evidence>
<reference evidence="5 6" key="3">
    <citation type="journal article" name="Genome Announc.">
        <title>Improved Draft Genome Sequence of Clostridium pasteurianum Strain ATCC 6013 (DSM 525) Using a Hybrid Next-Generation Sequencing Approach.</title>
        <authorList>
            <person name="Pyne M.E."/>
            <person name="Utturkar S."/>
            <person name="Brown S.D."/>
            <person name="Moo-Young M."/>
            <person name="Chung D.A."/>
            <person name="Chou C.P."/>
        </authorList>
    </citation>
    <scope>NUCLEOTIDE SEQUENCE [LARGE SCALE GENOMIC DNA]</scope>
    <source>
        <strain evidence="5 6">ATCC 6013</strain>
    </source>
</reference>
<evidence type="ECO:0000313" key="5">
    <source>
        <dbReference type="EMBL" id="KRU11647.1"/>
    </source>
</evidence>
<dbReference type="KEGG" id="cpae:CPAST_c22850"/>
<dbReference type="EMBL" id="JPGY02000001">
    <property type="protein sequence ID" value="KRU11647.1"/>
    <property type="molecule type" value="Genomic_DNA"/>
</dbReference>
<feature type="domain" description="CT398-like coiled coil hairpin" evidence="3">
    <location>
        <begin position="33"/>
        <end position="184"/>
    </location>
</feature>
<dbReference type="Pfam" id="PF02591">
    <property type="entry name" value="Zn_ribbon_9"/>
    <property type="match status" value="1"/>
</dbReference>
<dbReference type="KEGG" id="cpat:CLPA_c22850"/>
<dbReference type="EMBL" id="CP009268">
    <property type="protein sequence ID" value="AJA52343.1"/>
    <property type="molecule type" value="Genomic_DNA"/>
</dbReference>
<dbReference type="InterPro" id="IPR056003">
    <property type="entry name" value="CT398_CC_hairpin"/>
</dbReference>
<evidence type="ECO:0000259" key="3">
    <source>
        <dbReference type="Pfam" id="PF24481"/>
    </source>
</evidence>
<proteinExistence type="predicted"/>
<accession>A0A0H3JA91</accession>
<evidence type="ECO:0000313" key="7">
    <source>
        <dbReference type="Proteomes" id="UP000030905"/>
    </source>
</evidence>
<feature type="coiled-coil region" evidence="1">
    <location>
        <begin position="33"/>
        <end position="180"/>
    </location>
</feature>
<reference evidence="5" key="2">
    <citation type="submission" date="2015-10" db="EMBL/GenBank/DDBJ databases">
        <title>Improved Draft Genome Sequence of Clostridium pasteurianum Strain ATCC 6013 (DSM 525) Using a Hybrid Next-Generation Sequencing Approach.</title>
        <authorList>
            <person name="Pyne M.E."/>
            <person name="Utturkar S.M."/>
            <person name="Brown S.D."/>
            <person name="Moo-Young M."/>
            <person name="Chung D.A."/>
            <person name="Chou P.C."/>
        </authorList>
    </citation>
    <scope>NUCLEOTIDE SEQUENCE</scope>
    <source>
        <strain evidence="5">ATCC 6013</strain>
    </source>
</reference>